<reference evidence="2" key="1">
    <citation type="submission" date="2023-05" db="EMBL/GenBank/DDBJ databases">
        <title>Nepenthes gracilis genome sequencing.</title>
        <authorList>
            <person name="Fukushima K."/>
        </authorList>
    </citation>
    <scope>NUCLEOTIDE SEQUENCE</scope>
    <source>
        <strain evidence="2">SING2019-196</strain>
    </source>
</reference>
<dbReference type="Proteomes" id="UP001279734">
    <property type="component" value="Unassembled WGS sequence"/>
</dbReference>
<evidence type="ECO:0000256" key="1">
    <source>
        <dbReference type="SAM" id="MobiDB-lite"/>
    </source>
</evidence>
<protein>
    <submittedName>
        <fullName evidence="2">Uncharacterized protein</fullName>
    </submittedName>
</protein>
<feature type="region of interest" description="Disordered" evidence="1">
    <location>
        <begin position="78"/>
        <end position="106"/>
    </location>
</feature>
<evidence type="ECO:0000313" key="2">
    <source>
        <dbReference type="EMBL" id="GMH05021.1"/>
    </source>
</evidence>
<dbReference type="AlphaFoldDB" id="A0AAD3S615"/>
<keyword evidence="3" id="KW-1185">Reference proteome</keyword>
<proteinExistence type="predicted"/>
<accession>A0AAD3S615</accession>
<evidence type="ECO:0000313" key="3">
    <source>
        <dbReference type="Proteomes" id="UP001279734"/>
    </source>
</evidence>
<gene>
    <name evidence="2" type="ORF">Nepgr_006861</name>
</gene>
<name>A0AAD3S615_NEPGR</name>
<sequence length="156" mass="16765">MDDDQYSLMGLLSCGQDTITVAIAKVDVPLNTVKVGNDPCPMEMSKHSPNTADRGDDSLMQMVIVGTPIVFHDPSMPVASAEAEHSSQVGPSSQVEAIDKDGGTGISQGSQQFRMAHLGLLKFDSRLAKLQWDINLMGKALRVFGDDVLIDSSENM</sequence>
<comment type="caution">
    <text evidence="2">The sequence shown here is derived from an EMBL/GenBank/DDBJ whole genome shotgun (WGS) entry which is preliminary data.</text>
</comment>
<feature type="compositionally biased region" description="Polar residues" evidence="1">
    <location>
        <begin position="86"/>
        <end position="95"/>
    </location>
</feature>
<organism evidence="2 3">
    <name type="scientific">Nepenthes gracilis</name>
    <name type="common">Slender pitcher plant</name>
    <dbReference type="NCBI Taxonomy" id="150966"/>
    <lineage>
        <taxon>Eukaryota</taxon>
        <taxon>Viridiplantae</taxon>
        <taxon>Streptophyta</taxon>
        <taxon>Embryophyta</taxon>
        <taxon>Tracheophyta</taxon>
        <taxon>Spermatophyta</taxon>
        <taxon>Magnoliopsida</taxon>
        <taxon>eudicotyledons</taxon>
        <taxon>Gunneridae</taxon>
        <taxon>Pentapetalae</taxon>
        <taxon>Caryophyllales</taxon>
        <taxon>Nepenthaceae</taxon>
        <taxon>Nepenthes</taxon>
    </lineage>
</organism>
<dbReference type="EMBL" id="BSYO01000005">
    <property type="protein sequence ID" value="GMH05021.1"/>
    <property type="molecule type" value="Genomic_DNA"/>
</dbReference>